<accession>A0A4R6BHJ4</accession>
<evidence type="ECO:0000256" key="2">
    <source>
        <dbReference type="ARBA" id="ARBA00022475"/>
    </source>
</evidence>
<dbReference type="AlphaFoldDB" id="A0A4R6BHJ4"/>
<keyword evidence="8" id="KW-1185">Reference proteome</keyword>
<dbReference type="PANTHER" id="PTHR30250">
    <property type="entry name" value="PST FAMILY PREDICTED COLANIC ACID TRANSPORTER"/>
    <property type="match status" value="1"/>
</dbReference>
<evidence type="ECO:0000256" key="1">
    <source>
        <dbReference type="ARBA" id="ARBA00004651"/>
    </source>
</evidence>
<feature type="transmembrane region" description="Helical" evidence="6">
    <location>
        <begin position="313"/>
        <end position="337"/>
    </location>
</feature>
<keyword evidence="3 6" id="KW-0812">Transmembrane</keyword>
<proteinExistence type="predicted"/>
<dbReference type="OrthoDB" id="9775950at2"/>
<dbReference type="PANTHER" id="PTHR30250:SF29">
    <property type="entry name" value="POLYSACCHARIDE BIOSYNTHESIS PROTEIN C-TERMINAL DOMAIN-CONTAINING PROTEIN"/>
    <property type="match status" value="1"/>
</dbReference>
<feature type="transmembrane region" description="Helical" evidence="6">
    <location>
        <begin position="399"/>
        <end position="421"/>
    </location>
</feature>
<feature type="transmembrane region" description="Helical" evidence="6">
    <location>
        <begin position="119"/>
        <end position="136"/>
    </location>
</feature>
<dbReference type="EMBL" id="SCWE01000007">
    <property type="protein sequence ID" value="TDM01036.1"/>
    <property type="molecule type" value="Genomic_DNA"/>
</dbReference>
<keyword evidence="2" id="KW-1003">Cell membrane</keyword>
<comment type="caution">
    <text evidence="7">The sequence shown here is derived from an EMBL/GenBank/DDBJ whole genome shotgun (WGS) entry which is preliminary data.</text>
</comment>
<evidence type="ECO:0000313" key="8">
    <source>
        <dbReference type="Proteomes" id="UP000295328"/>
    </source>
</evidence>
<feature type="transmembrane region" description="Helical" evidence="6">
    <location>
        <begin position="343"/>
        <end position="365"/>
    </location>
</feature>
<evidence type="ECO:0000256" key="4">
    <source>
        <dbReference type="ARBA" id="ARBA00022989"/>
    </source>
</evidence>
<name>A0A4R6BHJ4_9STAP</name>
<feature type="transmembrane region" description="Helical" evidence="6">
    <location>
        <begin position="461"/>
        <end position="481"/>
    </location>
</feature>
<feature type="transmembrane region" description="Helical" evidence="6">
    <location>
        <begin position="272"/>
        <end position="292"/>
    </location>
</feature>
<keyword evidence="4 6" id="KW-1133">Transmembrane helix</keyword>
<feature type="transmembrane region" description="Helical" evidence="6">
    <location>
        <begin position="220"/>
        <end position="240"/>
    </location>
</feature>
<comment type="subcellular location">
    <subcellularLocation>
        <location evidence="1">Cell membrane</location>
        <topology evidence="1">Multi-pass membrane protein</topology>
    </subcellularLocation>
</comment>
<feature type="transmembrane region" description="Helical" evidence="6">
    <location>
        <begin position="55"/>
        <end position="74"/>
    </location>
</feature>
<feature type="transmembrane region" description="Helical" evidence="6">
    <location>
        <begin position="86"/>
        <end position="107"/>
    </location>
</feature>
<evidence type="ECO:0000313" key="7">
    <source>
        <dbReference type="EMBL" id="TDM01036.1"/>
    </source>
</evidence>
<dbReference type="GO" id="GO:0005886">
    <property type="term" value="C:plasma membrane"/>
    <property type="evidence" value="ECO:0007669"/>
    <property type="project" value="UniProtKB-SubCell"/>
</dbReference>
<feature type="transmembrane region" description="Helical" evidence="6">
    <location>
        <begin position="433"/>
        <end position="455"/>
    </location>
</feature>
<dbReference type="Proteomes" id="UP000295328">
    <property type="component" value="Unassembled WGS sequence"/>
</dbReference>
<dbReference type="InterPro" id="IPR050833">
    <property type="entry name" value="Poly_Biosynth_Transport"/>
</dbReference>
<protein>
    <submittedName>
        <fullName evidence="7">Polysaccharide biosynthesis protein</fullName>
    </submittedName>
</protein>
<sequence>MLCKEVLKSMARNSAFNSVIVLTVTMLLVKILSAIYRVPYQNVLGDAGLYAYQQVYPVVAIVAVLSLNAIPSVISQFSSEYANKVYRLLSISSLGILMVLLLLSGFIAKLMGDPALTTMFRVSLLVLLPFSFVAVARGELQRAGDMKQIAISQLIDQMLRVSVIMLAIYLFTRGWSIYESGMLSLWGSFLGLSGAWLYLKSKKKTIKPESRLQPNELKQFLLLTLFYALSYLIMILWQLVDSFSVLNLLKQAGYSLAEGRELKGIYDRGASFIQMGLIVTTSFALVLIPLLAESKRMMRLKEMNHYASSALKITIIFSSAASIGLLNLIKPFNLFLFKSDTQALTLAVYMLAIIFVSLIIMFTAMLQITEDYAVQGLGVTVGLLMKIVLNILLIPRFGILGAAIATVSGLIVYACILYSKIAKGYTWAFKTFLVRWTLTLVLMSVALQGIVLLPYSDRMSALLVSLSGVCAGVVIVLFALIKFRIITAEEWMLLPFGDYIIRFMK</sequence>
<evidence type="ECO:0000256" key="6">
    <source>
        <dbReference type="SAM" id="Phobius"/>
    </source>
</evidence>
<reference evidence="7 8" key="1">
    <citation type="submission" date="2019-01" db="EMBL/GenBank/DDBJ databases">
        <title>Draft genome sequences of the type strains of six Macrococcus species.</title>
        <authorList>
            <person name="Mazhar S."/>
            <person name="Altermann E."/>
            <person name="Hill C."/>
            <person name="Mcauliffe O."/>
        </authorList>
    </citation>
    <scope>NUCLEOTIDE SEQUENCE [LARGE SCALE GENOMIC DNA]</scope>
    <source>
        <strain evidence="7 8">CCM4809</strain>
    </source>
</reference>
<dbReference type="Pfam" id="PF01943">
    <property type="entry name" value="Polysacc_synt"/>
    <property type="match status" value="1"/>
</dbReference>
<feature type="transmembrane region" description="Helical" evidence="6">
    <location>
        <begin position="372"/>
        <end position="393"/>
    </location>
</feature>
<evidence type="ECO:0000256" key="5">
    <source>
        <dbReference type="ARBA" id="ARBA00023136"/>
    </source>
</evidence>
<feature type="transmembrane region" description="Helical" evidence="6">
    <location>
        <begin position="181"/>
        <end position="199"/>
    </location>
</feature>
<organism evidence="7 8">
    <name type="scientific">Macrococcus hajekii</name>
    <dbReference type="NCBI Taxonomy" id="198482"/>
    <lineage>
        <taxon>Bacteria</taxon>
        <taxon>Bacillati</taxon>
        <taxon>Bacillota</taxon>
        <taxon>Bacilli</taxon>
        <taxon>Bacillales</taxon>
        <taxon>Staphylococcaceae</taxon>
        <taxon>Macrococcus</taxon>
    </lineage>
</organism>
<gene>
    <name evidence="7" type="ORF">ERX37_10870</name>
</gene>
<evidence type="ECO:0000256" key="3">
    <source>
        <dbReference type="ARBA" id="ARBA00022692"/>
    </source>
</evidence>
<feature type="transmembrane region" description="Helical" evidence="6">
    <location>
        <begin position="157"/>
        <end position="175"/>
    </location>
</feature>
<dbReference type="InterPro" id="IPR002797">
    <property type="entry name" value="Polysacc_synth"/>
</dbReference>
<keyword evidence="5 6" id="KW-0472">Membrane</keyword>
<feature type="transmembrane region" description="Helical" evidence="6">
    <location>
        <begin position="15"/>
        <end position="35"/>
    </location>
</feature>